<accession>A0A4Y2S943</accession>
<name>A0A4Y2S943_ARAVE</name>
<feature type="transmembrane region" description="Helical" evidence="1">
    <location>
        <begin position="193"/>
        <end position="212"/>
    </location>
</feature>
<gene>
    <name evidence="2" type="ORF">AVEN_193650_1</name>
    <name evidence="3" type="ORF">AVEN_224557_1</name>
</gene>
<feature type="transmembrane region" description="Helical" evidence="1">
    <location>
        <begin position="127"/>
        <end position="147"/>
    </location>
</feature>
<keyword evidence="4" id="KW-1185">Reference proteome</keyword>
<feature type="transmembrane region" description="Helical" evidence="1">
    <location>
        <begin position="290"/>
        <end position="310"/>
    </location>
</feature>
<reference evidence="2 4" key="1">
    <citation type="journal article" date="2019" name="Sci. Rep.">
        <title>Orb-weaving spider Araneus ventricosus genome elucidates the spidroin gene catalogue.</title>
        <authorList>
            <person name="Kono N."/>
            <person name="Nakamura H."/>
            <person name="Ohtoshi R."/>
            <person name="Moran D.A.P."/>
            <person name="Shinohara A."/>
            <person name="Yoshida Y."/>
            <person name="Fujiwara M."/>
            <person name="Mori M."/>
            <person name="Tomita M."/>
            <person name="Arakawa K."/>
        </authorList>
    </citation>
    <scope>NUCLEOTIDE SEQUENCE [LARGE SCALE GENOMIC DNA]</scope>
</reference>
<dbReference type="AlphaFoldDB" id="A0A4Y2S943"/>
<proteinExistence type="predicted"/>
<evidence type="ECO:0000313" key="3">
    <source>
        <dbReference type="EMBL" id="GBN84450.1"/>
    </source>
</evidence>
<dbReference type="EMBL" id="BGPR01020351">
    <property type="protein sequence ID" value="GBN84441.1"/>
    <property type="molecule type" value="Genomic_DNA"/>
</dbReference>
<keyword evidence="1" id="KW-0472">Membrane</keyword>
<feature type="transmembrane region" description="Helical" evidence="1">
    <location>
        <begin position="55"/>
        <end position="73"/>
    </location>
</feature>
<dbReference type="EMBL" id="BGPR01020355">
    <property type="protein sequence ID" value="GBN84450.1"/>
    <property type="molecule type" value="Genomic_DNA"/>
</dbReference>
<evidence type="ECO:0000256" key="1">
    <source>
        <dbReference type="SAM" id="Phobius"/>
    </source>
</evidence>
<evidence type="ECO:0000313" key="2">
    <source>
        <dbReference type="EMBL" id="GBN84441.1"/>
    </source>
</evidence>
<evidence type="ECO:0000313" key="4">
    <source>
        <dbReference type="Proteomes" id="UP000499080"/>
    </source>
</evidence>
<dbReference type="Proteomes" id="UP000499080">
    <property type="component" value="Unassembled WGS sequence"/>
</dbReference>
<protein>
    <recommendedName>
        <fullName evidence="5">Gustatory receptor</fullName>
    </recommendedName>
</protein>
<keyword evidence="1" id="KW-1133">Transmembrane helix</keyword>
<keyword evidence="1" id="KW-0812">Transmembrane</keyword>
<sequence length="420" mass="48416">MQFIKVEEFYPGSCKSFVLITKIMFLFGVDIRSDAKKSGCKPSKWCSAYQTFVKVLWILYFFYSMLSVIIVDLHSMTRISEKLPRQIRDVLAFMIWCVLKTRRRKIFYLLRKISCLSNNFNVKHHPLWLPSTTVIVLGIPLIGWRLATYPFEEHECQVLIQHFSLNFRYVPEGQNCKVLSIISLLHSLATLSLKLAFTILYVLLCCLLRNILMVHSGAGAKLLANQSPILDDKYFKRYLTEYESVIQVLKSFERIMSFPILFAQIYDCMSIFYGIVNLDPMKELSHNTLLAKYFIAIVYASSVCLVSFLCESSSATSVHEASKRAKDVHDRMFKWILASEQGIGREQLSFAVSELQQSSIHIVCLRYLLFHETDDSGICRKYFDLFFACNGVLKIKTDAQATEDILEYHVISIGFAVCEI</sequence>
<comment type="caution">
    <text evidence="2">The sequence shown here is derived from an EMBL/GenBank/DDBJ whole genome shotgun (WGS) entry which is preliminary data.</text>
</comment>
<evidence type="ECO:0008006" key="5">
    <source>
        <dbReference type="Google" id="ProtNLM"/>
    </source>
</evidence>
<feature type="transmembrane region" description="Helical" evidence="1">
    <location>
        <begin position="258"/>
        <end position="278"/>
    </location>
</feature>
<organism evidence="2 4">
    <name type="scientific">Araneus ventricosus</name>
    <name type="common">Orbweaver spider</name>
    <name type="synonym">Epeira ventricosa</name>
    <dbReference type="NCBI Taxonomy" id="182803"/>
    <lineage>
        <taxon>Eukaryota</taxon>
        <taxon>Metazoa</taxon>
        <taxon>Ecdysozoa</taxon>
        <taxon>Arthropoda</taxon>
        <taxon>Chelicerata</taxon>
        <taxon>Arachnida</taxon>
        <taxon>Araneae</taxon>
        <taxon>Araneomorphae</taxon>
        <taxon>Entelegynae</taxon>
        <taxon>Araneoidea</taxon>
        <taxon>Araneidae</taxon>
        <taxon>Araneus</taxon>
    </lineage>
</organism>